<evidence type="ECO:0000256" key="4">
    <source>
        <dbReference type="ARBA" id="ARBA00022801"/>
    </source>
</evidence>
<dbReference type="InterPro" id="IPR004589">
    <property type="entry name" value="DNA_helicase_ATP-dep_RecQ"/>
</dbReference>
<dbReference type="NCBIfam" id="TIGR00614">
    <property type="entry name" value="recQ_fam"/>
    <property type="match status" value="1"/>
</dbReference>
<dbReference type="PROSITE" id="PS00690">
    <property type="entry name" value="DEAH_ATP_HELICASE"/>
    <property type="match status" value="1"/>
</dbReference>
<sequence>MRKKSNNKTTSSNYDQCVSWFNDSKLPVVTTKHTKIFKPVVLDSTSPSNLSPTPPISERNSSASNEFHSPNEYTSNPNPVPPHRTNDTLSNVFSTSSTDNTPSRATYNTPSRATYNPPSSTSTYNTLSSTSTYNASSGPVNRFSDTYTNTSYSTNNTTNFSSSKTYMNDSTNDNRDSSKRQNEVLDTIDLTDSQPKRFKSSTLDEEAFFEDIEPIALDNFMDEFGNDDDFGPDDFVSHPEPPPPSNFTVDNDFVMEMEPTSSLSKQEINKQLSQLKEDLNVCNNDIVENMVNKAGNLRKTLVAKRERLTKEKSRLEKMLADIDSPATILVLDEDENDSEKVEVSPFFSRPSAPAASVSAPAPAPAPPPQSKSSIVSATLPSQSTQPTYGWSRDVRKALIQVFNLREFRTNQLEAINTTIKGEDVFVLMPTGGGKSLCYQLPAIIPNSPRPGITFVVSPLLSLMQDQVEQLVTKRGVRARMLNSTMDARSRKEVFDDINAQNPETRILYITPELLDKSNQLRSALTSLNGRHKLARFVIDEAHCVSQWGHDFRPSYKLLGTLRDDYPDVPIMALTATANEPVQKDVLHNLRMHNCKVLKQSFNRPNLLYEIVPKGGKKALEDISIFIKQRRNQSGIIYCCTKKDCEKVAEELRNKHQVSIQHYHAALEPAERSLVQRNWQSGAVQVIAATIAFGMGIDKSDVRFVLHYSVPSSLEGFYQETGRAGRDGNPSICRLYYSFGDTRTHNFLIDKGDGNFEQKQRQRANLTIMTKFCDNEVDCRRKQIMGYFGETFTAAGCKNMCDNCIRNADSPCTFKDMSDDAIRIIQMVEALGGEVITLAQLVDIYRGMKSKRIIEHRHDHLPGYGRGKDLSKQDIDRLLRALVNEGALKEKYTMSRAGYPTSEVQVCIASKAQSVINGSKKITISFRANGSRNTSIPYHMNTGFVTATSMMSSGNSSSGSSSGSSINGNARSFTNAINNFSQPRPAAPPTGRVLPNISLGATRPITQKSSKQMEMYRQCYKELEAERMALMHKYNIRASAQIATNASFQTI</sequence>
<dbReference type="OrthoDB" id="10261556at2759"/>
<keyword evidence="8" id="KW-0413">Isomerase</keyword>
<comment type="similarity">
    <text evidence="2">Belongs to the helicase family. RecQ subfamily.</text>
</comment>
<comment type="subcellular location">
    <subcellularLocation>
        <location evidence="1">Nucleus</location>
    </subcellularLocation>
</comment>
<name>A0A8H7RMP7_9FUNG</name>
<evidence type="ECO:0000313" key="17">
    <source>
        <dbReference type="Proteomes" id="UP000603453"/>
    </source>
</evidence>
<comment type="caution">
    <text evidence="16">The sequence shown here is derived from an EMBL/GenBank/DDBJ whole genome shotgun (WGS) entry which is preliminary data.</text>
</comment>
<keyword evidence="6" id="KW-0067">ATP-binding</keyword>
<evidence type="ECO:0000256" key="2">
    <source>
        <dbReference type="ARBA" id="ARBA00005446"/>
    </source>
</evidence>
<feature type="non-terminal residue" evidence="16">
    <location>
        <position position="1"/>
    </location>
</feature>
<feature type="compositionally biased region" description="Polar residues" evidence="13">
    <location>
        <begin position="87"/>
        <end position="112"/>
    </location>
</feature>
<dbReference type="Pfam" id="PF09382">
    <property type="entry name" value="RQC"/>
    <property type="match status" value="1"/>
</dbReference>
<dbReference type="PANTHER" id="PTHR13710:SF153">
    <property type="entry name" value="RECQ-LIKE DNA HELICASE BLM"/>
    <property type="match status" value="1"/>
</dbReference>
<evidence type="ECO:0000256" key="6">
    <source>
        <dbReference type="ARBA" id="ARBA00022840"/>
    </source>
</evidence>
<keyword evidence="5" id="KW-0347">Helicase</keyword>
<reference evidence="16" key="1">
    <citation type="submission" date="2020-12" db="EMBL/GenBank/DDBJ databases">
        <title>Metabolic potential, ecology and presence of endohyphal bacteria is reflected in genomic diversity of Mucoromycotina.</title>
        <authorList>
            <person name="Muszewska A."/>
            <person name="Okrasinska A."/>
            <person name="Steczkiewicz K."/>
            <person name="Drgas O."/>
            <person name="Orlowska M."/>
            <person name="Perlinska-Lenart U."/>
            <person name="Aleksandrzak-Piekarczyk T."/>
            <person name="Szatraj K."/>
            <person name="Zielenkiewicz U."/>
            <person name="Pilsyk S."/>
            <person name="Malc E."/>
            <person name="Mieczkowski P."/>
            <person name="Kruszewska J.S."/>
            <person name="Biernat P."/>
            <person name="Pawlowska J."/>
        </authorList>
    </citation>
    <scope>NUCLEOTIDE SEQUENCE</scope>
    <source>
        <strain evidence="16">WA0000017839</strain>
    </source>
</reference>
<evidence type="ECO:0000256" key="5">
    <source>
        <dbReference type="ARBA" id="ARBA00022806"/>
    </source>
</evidence>
<dbReference type="Pfam" id="PF00271">
    <property type="entry name" value="Helicase_C"/>
    <property type="match status" value="1"/>
</dbReference>
<feature type="region of interest" description="Disordered" evidence="13">
    <location>
        <begin position="352"/>
        <end position="388"/>
    </location>
</feature>
<evidence type="ECO:0000313" key="16">
    <source>
        <dbReference type="EMBL" id="KAG2213872.1"/>
    </source>
</evidence>
<dbReference type="GO" id="GO:0005737">
    <property type="term" value="C:cytoplasm"/>
    <property type="evidence" value="ECO:0007669"/>
    <property type="project" value="TreeGrafter"/>
</dbReference>
<comment type="catalytic activity">
    <reaction evidence="10">
        <text>Couples ATP hydrolysis with the unwinding of duplex DNA by translocating in the 3'-5' direction.</text>
        <dbReference type="EC" id="5.6.2.4"/>
    </reaction>
</comment>
<dbReference type="PROSITE" id="PS51192">
    <property type="entry name" value="HELICASE_ATP_BIND_1"/>
    <property type="match status" value="1"/>
</dbReference>
<dbReference type="Pfam" id="PF16124">
    <property type="entry name" value="RecQ_Zn_bind"/>
    <property type="match status" value="1"/>
</dbReference>
<feature type="compositionally biased region" description="Polar residues" evidence="13">
    <location>
        <begin position="58"/>
        <end position="77"/>
    </location>
</feature>
<accession>A0A8H7RMP7</accession>
<dbReference type="InterPro" id="IPR011545">
    <property type="entry name" value="DEAD/DEAH_box_helicase_dom"/>
</dbReference>
<dbReference type="GO" id="GO:0003677">
    <property type="term" value="F:DNA binding"/>
    <property type="evidence" value="ECO:0007669"/>
    <property type="project" value="UniProtKB-KW"/>
</dbReference>
<feature type="domain" description="Helicase ATP-binding" evidence="14">
    <location>
        <begin position="415"/>
        <end position="595"/>
    </location>
</feature>
<feature type="compositionally biased region" description="Low complexity" evidence="13">
    <location>
        <begin position="113"/>
        <end position="163"/>
    </location>
</feature>
<evidence type="ECO:0000256" key="1">
    <source>
        <dbReference type="ARBA" id="ARBA00004123"/>
    </source>
</evidence>
<keyword evidence="7" id="KW-0238">DNA-binding</keyword>
<evidence type="ECO:0000256" key="10">
    <source>
        <dbReference type="ARBA" id="ARBA00034617"/>
    </source>
</evidence>
<dbReference type="InterPro" id="IPR027417">
    <property type="entry name" value="P-loop_NTPase"/>
</dbReference>
<dbReference type="AlphaFoldDB" id="A0A8H7RMP7"/>
<dbReference type="GO" id="GO:0006260">
    <property type="term" value="P:DNA replication"/>
    <property type="evidence" value="ECO:0007669"/>
    <property type="project" value="InterPro"/>
</dbReference>
<dbReference type="GO" id="GO:0043138">
    <property type="term" value="F:3'-5' DNA helicase activity"/>
    <property type="evidence" value="ECO:0007669"/>
    <property type="project" value="UniProtKB-EC"/>
</dbReference>
<dbReference type="Gene3D" id="3.40.50.300">
    <property type="entry name" value="P-loop containing nucleotide triphosphate hydrolases"/>
    <property type="match status" value="2"/>
</dbReference>
<dbReference type="Pfam" id="PF00270">
    <property type="entry name" value="DEAD"/>
    <property type="match status" value="1"/>
</dbReference>
<dbReference type="EMBL" id="JAEPRD010000002">
    <property type="protein sequence ID" value="KAG2213872.1"/>
    <property type="molecule type" value="Genomic_DNA"/>
</dbReference>
<evidence type="ECO:0000256" key="13">
    <source>
        <dbReference type="SAM" id="MobiDB-lite"/>
    </source>
</evidence>
<dbReference type="SMART" id="SM00956">
    <property type="entry name" value="RQC"/>
    <property type="match status" value="1"/>
</dbReference>
<keyword evidence="3" id="KW-0547">Nucleotide-binding</keyword>
<keyword evidence="12" id="KW-0175">Coiled coil</keyword>
<feature type="compositionally biased region" description="Polar residues" evidence="13">
    <location>
        <begin position="374"/>
        <end position="388"/>
    </location>
</feature>
<dbReference type="InterPro" id="IPR018982">
    <property type="entry name" value="RQC_domain"/>
</dbReference>
<dbReference type="GO" id="GO:0016787">
    <property type="term" value="F:hydrolase activity"/>
    <property type="evidence" value="ECO:0007669"/>
    <property type="project" value="UniProtKB-KW"/>
</dbReference>
<dbReference type="InterPro" id="IPR032284">
    <property type="entry name" value="RecQ_Zn-bd"/>
</dbReference>
<evidence type="ECO:0000256" key="8">
    <source>
        <dbReference type="ARBA" id="ARBA00023235"/>
    </source>
</evidence>
<dbReference type="FunFam" id="3.40.50.300:FF:001975">
    <property type="entry name" value="ATP-dependent DNA helicase"/>
    <property type="match status" value="1"/>
</dbReference>
<dbReference type="GO" id="GO:0005634">
    <property type="term" value="C:nucleus"/>
    <property type="evidence" value="ECO:0007669"/>
    <property type="project" value="UniProtKB-SubCell"/>
</dbReference>
<keyword evidence="17" id="KW-1185">Reference proteome</keyword>
<feature type="domain" description="Helicase C-terminal" evidence="15">
    <location>
        <begin position="618"/>
        <end position="766"/>
    </location>
</feature>
<dbReference type="Gene3D" id="1.10.10.10">
    <property type="entry name" value="Winged helix-like DNA-binding domain superfamily/Winged helix DNA-binding domain"/>
    <property type="match status" value="1"/>
</dbReference>
<evidence type="ECO:0000256" key="12">
    <source>
        <dbReference type="SAM" id="Coils"/>
    </source>
</evidence>
<feature type="region of interest" description="Disordered" evidence="13">
    <location>
        <begin position="974"/>
        <end position="1009"/>
    </location>
</feature>
<organism evidence="16 17">
    <name type="scientific">Mucor saturninus</name>
    <dbReference type="NCBI Taxonomy" id="64648"/>
    <lineage>
        <taxon>Eukaryota</taxon>
        <taxon>Fungi</taxon>
        <taxon>Fungi incertae sedis</taxon>
        <taxon>Mucoromycota</taxon>
        <taxon>Mucoromycotina</taxon>
        <taxon>Mucoromycetes</taxon>
        <taxon>Mucorales</taxon>
        <taxon>Mucorineae</taxon>
        <taxon>Mucoraceae</taxon>
        <taxon>Mucor</taxon>
    </lineage>
</organism>
<dbReference type="GO" id="GO:0005694">
    <property type="term" value="C:chromosome"/>
    <property type="evidence" value="ECO:0007669"/>
    <property type="project" value="TreeGrafter"/>
</dbReference>
<evidence type="ECO:0000256" key="7">
    <source>
        <dbReference type="ARBA" id="ARBA00023125"/>
    </source>
</evidence>
<dbReference type="CDD" id="cd17920">
    <property type="entry name" value="DEXHc_RecQ"/>
    <property type="match status" value="1"/>
</dbReference>
<dbReference type="InterPro" id="IPR001650">
    <property type="entry name" value="Helicase_C-like"/>
</dbReference>
<dbReference type="InterPro" id="IPR014001">
    <property type="entry name" value="Helicase_ATP-bd"/>
</dbReference>
<dbReference type="GO" id="GO:0005524">
    <property type="term" value="F:ATP binding"/>
    <property type="evidence" value="ECO:0007669"/>
    <property type="project" value="UniProtKB-KW"/>
</dbReference>
<evidence type="ECO:0000256" key="9">
    <source>
        <dbReference type="ARBA" id="ARBA00023242"/>
    </source>
</evidence>
<keyword evidence="4" id="KW-0378">Hydrolase</keyword>
<dbReference type="EC" id="5.6.2.4" evidence="11"/>
<dbReference type="GO" id="GO:0000724">
    <property type="term" value="P:double-strand break repair via homologous recombination"/>
    <property type="evidence" value="ECO:0007669"/>
    <property type="project" value="TreeGrafter"/>
</dbReference>
<dbReference type="FunFam" id="3.40.50.300:FF:000296">
    <property type="entry name" value="ATP-dependent DNA helicase RecQ"/>
    <property type="match status" value="1"/>
</dbReference>
<dbReference type="SMART" id="SM00487">
    <property type="entry name" value="DEXDc"/>
    <property type="match status" value="1"/>
</dbReference>
<feature type="region of interest" description="Disordered" evidence="13">
    <location>
        <begin position="37"/>
        <end position="180"/>
    </location>
</feature>
<evidence type="ECO:0000259" key="14">
    <source>
        <dbReference type="PROSITE" id="PS51192"/>
    </source>
</evidence>
<evidence type="ECO:0000259" key="15">
    <source>
        <dbReference type="PROSITE" id="PS51194"/>
    </source>
</evidence>
<dbReference type="SUPFAM" id="SSF52540">
    <property type="entry name" value="P-loop containing nucleoside triphosphate hydrolases"/>
    <property type="match status" value="2"/>
</dbReference>
<evidence type="ECO:0000256" key="3">
    <source>
        <dbReference type="ARBA" id="ARBA00022741"/>
    </source>
</evidence>
<dbReference type="Proteomes" id="UP000603453">
    <property type="component" value="Unassembled WGS sequence"/>
</dbReference>
<dbReference type="InterPro" id="IPR002464">
    <property type="entry name" value="DNA/RNA_helicase_DEAH_CS"/>
</dbReference>
<dbReference type="SMART" id="SM00490">
    <property type="entry name" value="HELICc"/>
    <property type="match status" value="1"/>
</dbReference>
<dbReference type="PROSITE" id="PS51194">
    <property type="entry name" value="HELICASE_CTER"/>
    <property type="match status" value="1"/>
</dbReference>
<proteinExistence type="inferred from homology"/>
<dbReference type="InterPro" id="IPR036388">
    <property type="entry name" value="WH-like_DNA-bd_sf"/>
</dbReference>
<dbReference type="GO" id="GO:0009378">
    <property type="term" value="F:four-way junction helicase activity"/>
    <property type="evidence" value="ECO:0007669"/>
    <property type="project" value="TreeGrafter"/>
</dbReference>
<protein>
    <recommendedName>
        <fullName evidence="11">DNA 3'-5' helicase</fullName>
        <ecNumber evidence="11">5.6.2.4</ecNumber>
    </recommendedName>
</protein>
<evidence type="ECO:0000256" key="11">
    <source>
        <dbReference type="ARBA" id="ARBA00034808"/>
    </source>
</evidence>
<dbReference type="CDD" id="cd18794">
    <property type="entry name" value="SF2_C_RecQ"/>
    <property type="match status" value="1"/>
</dbReference>
<feature type="coiled-coil region" evidence="12">
    <location>
        <begin position="265"/>
        <end position="318"/>
    </location>
</feature>
<dbReference type="PANTHER" id="PTHR13710">
    <property type="entry name" value="DNA HELICASE RECQ FAMILY MEMBER"/>
    <property type="match status" value="1"/>
</dbReference>
<gene>
    <name evidence="16" type="ORF">INT47_001141</name>
</gene>
<keyword evidence="9" id="KW-0539">Nucleus</keyword>